<organism evidence="1 2">
    <name type="scientific">Jeotgalibacillus malaysiensis</name>
    <dbReference type="NCBI Taxonomy" id="1508404"/>
    <lineage>
        <taxon>Bacteria</taxon>
        <taxon>Bacillati</taxon>
        <taxon>Bacillota</taxon>
        <taxon>Bacilli</taxon>
        <taxon>Bacillales</taxon>
        <taxon>Caryophanaceae</taxon>
        <taxon>Jeotgalibacillus</taxon>
    </lineage>
</organism>
<dbReference type="BioCyc" id="JESP1508404:G14D9-10208-MONOMER"/>
<evidence type="ECO:0000313" key="2">
    <source>
        <dbReference type="Proteomes" id="UP000031449"/>
    </source>
</evidence>
<evidence type="ECO:0000313" key="1">
    <source>
        <dbReference type="EMBL" id="AJD90293.1"/>
    </source>
</evidence>
<reference evidence="1 2" key="1">
    <citation type="submission" date="2014-08" db="EMBL/GenBank/DDBJ databases">
        <title>Complete genome of a marine bacteria Jeotgalibacillus malaysiensis.</title>
        <authorList>
            <person name="Yaakop A.S."/>
            <person name="Chan K.-G."/>
            <person name="Goh K.M."/>
        </authorList>
    </citation>
    <scope>NUCLEOTIDE SEQUENCE [LARGE SCALE GENOMIC DNA]</scope>
    <source>
        <strain evidence="1 2">D5</strain>
    </source>
</reference>
<dbReference type="AlphaFoldDB" id="A0A0B5AP41"/>
<dbReference type="EMBL" id="CP009416">
    <property type="protein sequence ID" value="AJD90293.1"/>
    <property type="molecule type" value="Genomic_DNA"/>
</dbReference>
<name>A0A0B5AP41_9BACL</name>
<dbReference type="KEGG" id="jeo:JMA_09760"/>
<sequence>MAGDWKSAEVRNVTADQSYELLDDSYRGEDALYVIFENKENLTNGTPNILIDPDTNEVMGYMATE</sequence>
<dbReference type="Proteomes" id="UP000031449">
    <property type="component" value="Chromosome"/>
</dbReference>
<dbReference type="HOGENOM" id="CLU_2844000_0_0_9"/>
<proteinExistence type="predicted"/>
<accession>A0A0B5AP41</accession>
<dbReference type="OrthoDB" id="2455934at2"/>
<keyword evidence="2" id="KW-1185">Reference proteome</keyword>
<protein>
    <submittedName>
        <fullName evidence="1">Uncharacterized protein</fullName>
    </submittedName>
</protein>
<gene>
    <name evidence="1" type="ORF">JMA_09760</name>
</gene>